<keyword evidence="7" id="KW-1185">Reference proteome</keyword>
<keyword evidence="5" id="KW-0472">Membrane</keyword>
<dbReference type="InterPro" id="IPR002935">
    <property type="entry name" value="SAM_O-MeTrfase"/>
</dbReference>
<dbReference type="GO" id="GO:0008171">
    <property type="term" value="F:O-methyltransferase activity"/>
    <property type="evidence" value="ECO:0007669"/>
    <property type="project" value="InterPro"/>
</dbReference>
<evidence type="ECO:0000256" key="5">
    <source>
        <dbReference type="SAM" id="Phobius"/>
    </source>
</evidence>
<proteinExistence type="inferred from homology"/>
<dbReference type="EMBL" id="CACVKT020004351">
    <property type="protein sequence ID" value="CAC5389566.1"/>
    <property type="molecule type" value="Genomic_DNA"/>
</dbReference>
<evidence type="ECO:0008006" key="8">
    <source>
        <dbReference type="Google" id="ProtNLM"/>
    </source>
</evidence>
<sequence length="276" mass="31447">MQYAKVLAIFLGGIYLLIFTKNRLMIIFGNDIVEGNFTVSKTMEVTLNINFEQWLHIFGPIMLTLTRTQEDAGARIEGNMWHSINGSFLRIPQLHAYYGQVLGNKNKIRRICELGFNGGHSALMWASLFNGDLELLSFDLCTDKRCDIGEAFIHKMFPNIRLKIIRGDSTKTVPNYVLTNTNVKCDFISIDSDRFGSVASFIILNMRYFAAQNHTVAFEVADDMSSVSFLETMELAWKRAISSKIMLQQGECQFCYSNPEKNRTCKFCFGKYVIGN</sequence>
<protein>
    <recommendedName>
        <fullName evidence="8">Methyltransferase domain-containing protein</fullName>
    </recommendedName>
</protein>
<dbReference type="SUPFAM" id="SSF53335">
    <property type="entry name" value="S-adenosyl-L-methionine-dependent methyltransferases"/>
    <property type="match status" value="1"/>
</dbReference>
<keyword evidence="2" id="KW-0808">Transferase</keyword>
<keyword evidence="1" id="KW-0489">Methyltransferase</keyword>
<keyword evidence="5" id="KW-1133">Transmembrane helix</keyword>
<keyword evidence="3" id="KW-0949">S-adenosyl-L-methionine</keyword>
<comment type="similarity">
    <text evidence="4">Belongs to the class I-like SAM-binding methyltransferase superfamily. Cation-dependent O-methyltransferase family.</text>
</comment>
<reference evidence="6 7" key="1">
    <citation type="submission" date="2020-06" db="EMBL/GenBank/DDBJ databases">
        <authorList>
            <person name="Li R."/>
            <person name="Bekaert M."/>
        </authorList>
    </citation>
    <scope>NUCLEOTIDE SEQUENCE [LARGE SCALE GENOMIC DNA]</scope>
    <source>
        <strain evidence="7">wild</strain>
    </source>
</reference>
<dbReference type="OrthoDB" id="6074443at2759"/>
<evidence type="ECO:0000313" key="7">
    <source>
        <dbReference type="Proteomes" id="UP000507470"/>
    </source>
</evidence>
<dbReference type="AlphaFoldDB" id="A0A6J8C1W2"/>
<keyword evidence="5" id="KW-0812">Transmembrane</keyword>
<evidence type="ECO:0000256" key="1">
    <source>
        <dbReference type="ARBA" id="ARBA00022603"/>
    </source>
</evidence>
<dbReference type="Pfam" id="PF01596">
    <property type="entry name" value="Methyltransf_3"/>
    <property type="match status" value="1"/>
</dbReference>
<dbReference type="Proteomes" id="UP000507470">
    <property type="component" value="Unassembled WGS sequence"/>
</dbReference>
<name>A0A6J8C1W2_MYTCO</name>
<dbReference type="InterPro" id="IPR029063">
    <property type="entry name" value="SAM-dependent_MTases_sf"/>
</dbReference>
<evidence type="ECO:0000313" key="6">
    <source>
        <dbReference type="EMBL" id="CAC5389566.1"/>
    </source>
</evidence>
<evidence type="ECO:0000256" key="3">
    <source>
        <dbReference type="ARBA" id="ARBA00022691"/>
    </source>
</evidence>
<organism evidence="6 7">
    <name type="scientific">Mytilus coruscus</name>
    <name type="common">Sea mussel</name>
    <dbReference type="NCBI Taxonomy" id="42192"/>
    <lineage>
        <taxon>Eukaryota</taxon>
        <taxon>Metazoa</taxon>
        <taxon>Spiralia</taxon>
        <taxon>Lophotrochozoa</taxon>
        <taxon>Mollusca</taxon>
        <taxon>Bivalvia</taxon>
        <taxon>Autobranchia</taxon>
        <taxon>Pteriomorphia</taxon>
        <taxon>Mytilida</taxon>
        <taxon>Mytiloidea</taxon>
        <taxon>Mytilidae</taxon>
        <taxon>Mytilinae</taxon>
        <taxon>Mytilus</taxon>
    </lineage>
</organism>
<dbReference type="Gene3D" id="3.40.50.150">
    <property type="entry name" value="Vaccinia Virus protein VP39"/>
    <property type="match status" value="1"/>
</dbReference>
<gene>
    <name evidence="6" type="ORF">MCOR_24721</name>
</gene>
<evidence type="ECO:0000256" key="4">
    <source>
        <dbReference type="ARBA" id="ARBA00023453"/>
    </source>
</evidence>
<feature type="transmembrane region" description="Helical" evidence="5">
    <location>
        <begin position="6"/>
        <end position="24"/>
    </location>
</feature>
<evidence type="ECO:0000256" key="2">
    <source>
        <dbReference type="ARBA" id="ARBA00022679"/>
    </source>
</evidence>
<dbReference type="GO" id="GO:0032259">
    <property type="term" value="P:methylation"/>
    <property type="evidence" value="ECO:0007669"/>
    <property type="project" value="UniProtKB-KW"/>
</dbReference>
<accession>A0A6J8C1W2</accession>